<keyword evidence="7 9" id="KW-0694">RNA-binding</keyword>
<keyword evidence="3 9" id="KW-0808">Transferase</keyword>
<dbReference type="PANTHER" id="PTHR10925">
    <property type="entry name" value="N-ACETYLTRANSFERASE 10"/>
    <property type="match status" value="1"/>
</dbReference>
<dbReference type="InterPro" id="IPR007807">
    <property type="entry name" value="TcmA/NAT10_helicase"/>
</dbReference>
<organism evidence="11 12">
    <name type="scientific">Aeromonas schubertii</name>
    <dbReference type="NCBI Taxonomy" id="652"/>
    <lineage>
        <taxon>Bacteria</taxon>
        <taxon>Pseudomonadati</taxon>
        <taxon>Pseudomonadota</taxon>
        <taxon>Gammaproteobacteria</taxon>
        <taxon>Aeromonadales</taxon>
        <taxon>Aeromonadaceae</taxon>
        <taxon>Aeromonas</taxon>
    </lineage>
</organism>
<dbReference type="InterPro" id="IPR033442">
    <property type="entry name" value="TmcA_tRNA_bind"/>
</dbReference>
<comment type="function">
    <text evidence="9">Catalyzes the formation of N(4)-acetylcytidine (ac(4)C) at the wobble position of tRNA(Met), by using acetyl-CoA as an acetyl donor and ATP (or GTP).</text>
</comment>
<comment type="similarity">
    <text evidence="9">Belongs to the TmcA family.</text>
</comment>
<dbReference type="AlphaFoldDB" id="A0A0S2SJB3"/>
<dbReference type="PATRIC" id="fig|652.5.peg.3868"/>
<dbReference type="Pfam" id="PF05127">
    <property type="entry name" value="NAT10_TcmA_helicase"/>
    <property type="match status" value="1"/>
</dbReference>
<dbReference type="InterPro" id="IPR000182">
    <property type="entry name" value="GNAT_dom"/>
</dbReference>
<evidence type="ECO:0000256" key="7">
    <source>
        <dbReference type="ARBA" id="ARBA00022884"/>
    </source>
</evidence>
<dbReference type="InterPro" id="IPR032672">
    <property type="entry name" value="TmcA/NAT10/Kre33"/>
</dbReference>
<keyword evidence="2 9" id="KW-0820">tRNA-binding</keyword>
<evidence type="ECO:0000259" key="10">
    <source>
        <dbReference type="PROSITE" id="PS51186"/>
    </source>
</evidence>
<dbReference type="GO" id="GO:0051392">
    <property type="term" value="F:tRNA cytidine N4-acetyltransferase activity"/>
    <property type="evidence" value="ECO:0007669"/>
    <property type="project" value="UniProtKB-UniRule"/>
</dbReference>
<dbReference type="GO" id="GO:0005524">
    <property type="term" value="F:ATP binding"/>
    <property type="evidence" value="ECO:0007669"/>
    <property type="project" value="UniProtKB-UniRule"/>
</dbReference>
<dbReference type="EMBL" id="CP013067">
    <property type="protein sequence ID" value="ALP41772.1"/>
    <property type="molecule type" value="Genomic_DNA"/>
</dbReference>
<proteinExistence type="inferred from homology"/>
<dbReference type="InterPro" id="IPR027417">
    <property type="entry name" value="P-loop_NTPase"/>
</dbReference>
<comment type="subcellular location">
    <subcellularLocation>
        <location evidence="9">Cytoplasm</location>
    </subcellularLocation>
</comment>
<dbReference type="Pfam" id="PF13718">
    <property type="entry name" value="GNAT_acetyltr_2"/>
    <property type="match status" value="1"/>
</dbReference>
<evidence type="ECO:0000256" key="9">
    <source>
        <dbReference type="HAMAP-Rule" id="MF_01886"/>
    </source>
</evidence>
<dbReference type="GO" id="GO:1904812">
    <property type="term" value="P:rRNA acetylation involved in maturation of SSU-rRNA"/>
    <property type="evidence" value="ECO:0007669"/>
    <property type="project" value="TreeGrafter"/>
</dbReference>
<feature type="binding site" evidence="9">
    <location>
        <position position="165"/>
    </location>
    <ligand>
        <name>ATP</name>
        <dbReference type="ChEBI" id="CHEBI:30616"/>
    </ligand>
</feature>
<dbReference type="Proteomes" id="UP000058114">
    <property type="component" value="Chromosome"/>
</dbReference>
<feature type="domain" description="N-acetyltransferase" evidence="10">
    <location>
        <begin position="394"/>
        <end position="536"/>
    </location>
</feature>
<sequence length="676" mass="75083">MTLREGLRQAGERRLVWLEGEEQECIAKTREWLDGHIVWLGEGPAEHSPLPAAKALQYLGQECDTLVCNAFSGLHPDAFGALSGTLRAGGLLLLLTPPRAQWPAYADPDRLRLIADPVDLPRCGQGFIERIVRLLDQDPALHLEPSEERPVWQPLGPGHPRTADQEAAIQAIGQVLRGHRKRPLVLSADRGRGKSSALGMAAATLLAEEPGLRIGVTAPAQATLSTLLLHAGEDKRLLFFSPDRLLEEKPELDLLLVDEAAAIPAPLLEGLLAHYHRMVFATTEHGYEGTGRGFHLRFKRTLDRRTPGWRELHMQAPIRWSDHDPLEPLINRLLALSATPPEPAITAQPRWEKVAAASLSHDEAHLNALFGLLVLAHYQTTPSDLRALLECPDLDIHRLSSGDSLLGVALVMREGPIPSALAEQIWAGRRRPRGQLLPQSLLAHSGVLVAAERRFARIMRIAIHPALHRHGLGAHLLTALEQHYRSERFDYLGSAFSAGSDLLAFWRASAMKVVRIGLQRDAASGCHSLLMLKPLNPAHEPEIRQWQRRFLLGLPSLLAGELRTLPAELLALSLPDHPLPELPDLDSWEREELCCFAHHHKPFELCQGTLQRWLLLRHAELMLWPRDDQALAIGAIWQYRPWETLGRELGMVGKGALIKRLRTLVAARIAADPTRG</sequence>
<dbReference type="CDD" id="cd04301">
    <property type="entry name" value="NAT_SF"/>
    <property type="match status" value="1"/>
</dbReference>
<evidence type="ECO:0000256" key="1">
    <source>
        <dbReference type="ARBA" id="ARBA00022490"/>
    </source>
</evidence>
<dbReference type="InterPro" id="IPR016181">
    <property type="entry name" value="Acyl_CoA_acyltransferase"/>
</dbReference>
<evidence type="ECO:0000256" key="6">
    <source>
        <dbReference type="ARBA" id="ARBA00022840"/>
    </source>
</evidence>
<dbReference type="Gene3D" id="3.40.50.300">
    <property type="entry name" value="P-loop containing nucleotide triphosphate hydrolases"/>
    <property type="match status" value="1"/>
</dbReference>
<dbReference type="Gene3D" id="3.40.630.30">
    <property type="match status" value="1"/>
</dbReference>
<evidence type="ECO:0000256" key="8">
    <source>
        <dbReference type="ARBA" id="ARBA00023315"/>
    </source>
</evidence>
<reference evidence="11 12" key="2">
    <citation type="journal article" date="2016" name="Genome Announc.">
        <title>Complete Genome Sequence of the Highly Virulent Aeromonas schubertii Strain WL1483, Isolated from Diseased Snakehead Fish (Channa argus) in China.</title>
        <authorList>
            <person name="Liu L."/>
            <person name="Li N."/>
            <person name="Zhang D."/>
            <person name="Fu X."/>
            <person name="Shi C."/>
            <person name="Lin Q."/>
            <person name="Hao G."/>
        </authorList>
    </citation>
    <scope>NUCLEOTIDE SEQUENCE [LARGE SCALE GENOMIC DNA]</scope>
    <source>
        <strain evidence="11 12">WL1483</strain>
    </source>
</reference>
<accession>A0A0S2SJB3</accession>
<gene>
    <name evidence="9" type="primary">tmcA</name>
    <name evidence="11" type="ORF">WL1483_2353</name>
</gene>
<name>A0A0S2SJB3_9GAMM</name>
<keyword evidence="4 9" id="KW-0819">tRNA processing</keyword>
<dbReference type="Pfam" id="PF17176">
    <property type="entry name" value="tRNA_bind_3"/>
    <property type="match status" value="1"/>
</dbReference>
<keyword evidence="1 9" id="KW-0963">Cytoplasm</keyword>
<dbReference type="KEGG" id="asr:WL1483_2353"/>
<dbReference type="HAMAP" id="MF_01886">
    <property type="entry name" value="tRNA_acetyltr_TmcA"/>
    <property type="match status" value="1"/>
</dbReference>
<dbReference type="GO" id="GO:0000049">
    <property type="term" value="F:tRNA binding"/>
    <property type="evidence" value="ECO:0007669"/>
    <property type="project" value="UniProtKB-UniRule"/>
</dbReference>
<dbReference type="PANTHER" id="PTHR10925:SF5">
    <property type="entry name" value="RNA CYTIDINE ACETYLTRANSFERASE"/>
    <property type="match status" value="1"/>
</dbReference>
<evidence type="ECO:0000313" key="11">
    <source>
        <dbReference type="EMBL" id="ALP41772.1"/>
    </source>
</evidence>
<evidence type="ECO:0000313" key="12">
    <source>
        <dbReference type="Proteomes" id="UP000058114"/>
    </source>
</evidence>
<dbReference type="Pfam" id="PF08351">
    <property type="entry name" value="TmcA_N"/>
    <property type="match status" value="1"/>
</dbReference>
<keyword evidence="5 9" id="KW-0547">Nucleotide-binding</keyword>
<comment type="caution">
    <text evidence="9">Lacks conserved residue(s) required for the propagation of feature annotation.</text>
</comment>
<dbReference type="InterPro" id="IPR013562">
    <property type="entry name" value="TmcA/NAT10_N"/>
</dbReference>
<comment type="catalytic activity">
    <reaction evidence="9">
        <text>cytidine(34) in elongator tRNA(Met) + acetyl-CoA + ATP + H2O = N(4)-acetylcytidine(34) in elongator tRNA(Met) + ADP + phosphate + CoA + H(+)</text>
        <dbReference type="Rhea" id="RHEA:43788"/>
        <dbReference type="Rhea" id="RHEA-COMP:10693"/>
        <dbReference type="Rhea" id="RHEA-COMP:10694"/>
        <dbReference type="ChEBI" id="CHEBI:15377"/>
        <dbReference type="ChEBI" id="CHEBI:15378"/>
        <dbReference type="ChEBI" id="CHEBI:30616"/>
        <dbReference type="ChEBI" id="CHEBI:43474"/>
        <dbReference type="ChEBI" id="CHEBI:57287"/>
        <dbReference type="ChEBI" id="CHEBI:57288"/>
        <dbReference type="ChEBI" id="CHEBI:74900"/>
        <dbReference type="ChEBI" id="CHEBI:82748"/>
        <dbReference type="ChEBI" id="CHEBI:456216"/>
        <dbReference type="EC" id="2.3.1.193"/>
    </reaction>
</comment>
<dbReference type="GO" id="GO:1990883">
    <property type="term" value="F:18S rRNA cytidine N-acetyltransferase activity"/>
    <property type="evidence" value="ECO:0007669"/>
    <property type="project" value="TreeGrafter"/>
</dbReference>
<evidence type="ECO:0000256" key="2">
    <source>
        <dbReference type="ARBA" id="ARBA00022555"/>
    </source>
</evidence>
<dbReference type="InterPro" id="IPR024914">
    <property type="entry name" value="tRNA_acetyltr_TmcA"/>
</dbReference>
<dbReference type="GO" id="GO:0005737">
    <property type="term" value="C:cytoplasm"/>
    <property type="evidence" value="ECO:0007669"/>
    <property type="project" value="UniProtKB-SubCell"/>
</dbReference>
<dbReference type="SUPFAM" id="SSF55729">
    <property type="entry name" value="Acyl-CoA N-acyltransferases (Nat)"/>
    <property type="match status" value="1"/>
</dbReference>
<feature type="binding site" evidence="9">
    <location>
        <position position="319"/>
    </location>
    <ligand>
        <name>ATP</name>
        <dbReference type="ChEBI" id="CHEBI:30616"/>
    </ligand>
</feature>
<dbReference type="InterPro" id="IPR038321">
    <property type="entry name" value="TmcA_C_sf"/>
</dbReference>
<dbReference type="RefSeq" id="WP_060587546.1">
    <property type="nucleotide sequence ID" value="NZ_CP013067.1"/>
</dbReference>
<dbReference type="SUPFAM" id="SSF52540">
    <property type="entry name" value="P-loop containing nucleoside triphosphate hydrolases"/>
    <property type="match status" value="1"/>
</dbReference>
<evidence type="ECO:0000256" key="4">
    <source>
        <dbReference type="ARBA" id="ARBA00022694"/>
    </source>
</evidence>
<keyword evidence="6 9" id="KW-0067">ATP-binding</keyword>
<evidence type="ECO:0000256" key="5">
    <source>
        <dbReference type="ARBA" id="ARBA00022741"/>
    </source>
</evidence>
<protein>
    <recommendedName>
        <fullName evidence="9">tRNA(Met) cytidine acetyltransferase TmcA</fullName>
        <ecNumber evidence="9">2.3.1.193</ecNumber>
    </recommendedName>
</protein>
<dbReference type="GO" id="GO:0051391">
    <property type="term" value="P:tRNA acetylation"/>
    <property type="evidence" value="ECO:0007669"/>
    <property type="project" value="UniProtKB-UniRule"/>
</dbReference>
<dbReference type="Gene3D" id="1.20.120.890">
    <property type="entry name" value="tRNA(Met) cytidine acetyltransferase, tail domain"/>
    <property type="match status" value="1"/>
</dbReference>
<dbReference type="Gene3D" id="3.40.50.11040">
    <property type="match status" value="1"/>
</dbReference>
<reference evidence="12" key="1">
    <citation type="submission" date="2015-10" db="EMBL/GenBank/DDBJ databases">
        <title>Complete Genome Sequence of Aeromonas schubertii strain WL1483.</title>
        <authorList>
            <person name="Liu L."/>
        </authorList>
    </citation>
    <scope>NUCLEOTIDE SEQUENCE [LARGE SCALE GENOMIC DNA]</scope>
    <source>
        <strain evidence="12">WL1483</strain>
    </source>
</reference>
<keyword evidence="8 9" id="KW-0012">Acyltransferase</keyword>
<dbReference type="EC" id="2.3.1.193" evidence="9"/>
<evidence type="ECO:0000256" key="3">
    <source>
        <dbReference type="ARBA" id="ARBA00022679"/>
    </source>
</evidence>
<dbReference type="PROSITE" id="PS51186">
    <property type="entry name" value="GNAT"/>
    <property type="match status" value="1"/>
</dbReference>
<dbReference type="GO" id="GO:0002101">
    <property type="term" value="P:tRNA wobble cytosine modification"/>
    <property type="evidence" value="ECO:0007669"/>
    <property type="project" value="UniProtKB-UniRule"/>
</dbReference>